<accession>A0ABX1A6V0</accession>
<sequence>MRPPTALPFRPAATAALLVTLATAAPALSTPAQAAPLAPLPSCAGDDERGFPLTTRLHGGPRSYTAGGGHGTWRLSLTNTTDRTCTHIHPVIVLVDEAHALRPAQTVMEFHDDKGRPHPVRFVRTEEDELIGALADDRGGFRGFTVRPDRTVDVRLRLAITSGAVANEVTANAAVVQRRGQDGEWVGQSNDYRFRIAGREPATPRPPGETGDSGASERPAASADATGAPREPAGPAETGRPADTASAGAATSAATSTPTPPPPFDRIPFADELARTGRGRTMLALAGAALLVLAGTGAVLLARRLPGRR</sequence>
<evidence type="ECO:0000256" key="1">
    <source>
        <dbReference type="SAM" id="MobiDB-lite"/>
    </source>
</evidence>
<keyword evidence="5" id="KW-1185">Reference proteome</keyword>
<evidence type="ECO:0008006" key="6">
    <source>
        <dbReference type="Google" id="ProtNLM"/>
    </source>
</evidence>
<gene>
    <name evidence="4" type="ORF">HCJ93_11730</name>
</gene>
<feature type="chain" id="PRO_5046561025" description="Gram-positive cocci surface proteins LPxTG domain-containing protein" evidence="3">
    <location>
        <begin position="35"/>
        <end position="309"/>
    </location>
</feature>
<keyword evidence="2" id="KW-0472">Membrane</keyword>
<feature type="transmembrane region" description="Helical" evidence="2">
    <location>
        <begin position="282"/>
        <end position="302"/>
    </location>
</feature>
<evidence type="ECO:0000256" key="2">
    <source>
        <dbReference type="SAM" id="Phobius"/>
    </source>
</evidence>
<feature type="region of interest" description="Disordered" evidence="1">
    <location>
        <begin position="49"/>
        <end position="69"/>
    </location>
</feature>
<protein>
    <recommendedName>
        <fullName evidence="6">Gram-positive cocci surface proteins LPxTG domain-containing protein</fullName>
    </recommendedName>
</protein>
<evidence type="ECO:0000256" key="3">
    <source>
        <dbReference type="SAM" id="SignalP"/>
    </source>
</evidence>
<dbReference type="Proteomes" id="UP000730591">
    <property type="component" value="Unassembled WGS sequence"/>
</dbReference>
<dbReference type="RefSeq" id="WP_167993961.1">
    <property type="nucleotide sequence ID" value="NZ_JAATEM010000012.1"/>
</dbReference>
<evidence type="ECO:0000313" key="4">
    <source>
        <dbReference type="EMBL" id="NJP50722.1"/>
    </source>
</evidence>
<organism evidence="4 5">
    <name type="scientific">Streptomyces composti</name>
    <dbReference type="NCBI Taxonomy" id="2720025"/>
    <lineage>
        <taxon>Bacteria</taxon>
        <taxon>Bacillati</taxon>
        <taxon>Actinomycetota</taxon>
        <taxon>Actinomycetes</taxon>
        <taxon>Kitasatosporales</taxon>
        <taxon>Streptomycetaceae</taxon>
        <taxon>Streptomyces</taxon>
    </lineage>
</organism>
<keyword evidence="2" id="KW-0812">Transmembrane</keyword>
<evidence type="ECO:0000313" key="5">
    <source>
        <dbReference type="Proteomes" id="UP000730591"/>
    </source>
</evidence>
<comment type="caution">
    <text evidence="4">The sequence shown here is derived from an EMBL/GenBank/DDBJ whole genome shotgun (WGS) entry which is preliminary data.</text>
</comment>
<keyword evidence="2" id="KW-1133">Transmembrane helix</keyword>
<dbReference type="EMBL" id="JAATEM010000012">
    <property type="protein sequence ID" value="NJP50722.1"/>
    <property type="molecule type" value="Genomic_DNA"/>
</dbReference>
<name>A0ABX1A6V0_9ACTN</name>
<feature type="compositionally biased region" description="Low complexity" evidence="1">
    <location>
        <begin position="241"/>
        <end position="257"/>
    </location>
</feature>
<reference evidence="4 5" key="1">
    <citation type="submission" date="2020-03" db="EMBL/GenBank/DDBJ databases">
        <title>WGS of actinomycetes isolated from Thailand.</title>
        <authorList>
            <person name="Thawai C."/>
        </authorList>
    </citation>
    <scope>NUCLEOTIDE SEQUENCE [LARGE SCALE GENOMIC DNA]</scope>
    <source>
        <strain evidence="4 5">SBST2-5</strain>
    </source>
</reference>
<feature type="region of interest" description="Disordered" evidence="1">
    <location>
        <begin position="185"/>
        <end position="268"/>
    </location>
</feature>
<keyword evidence="3" id="KW-0732">Signal</keyword>
<proteinExistence type="predicted"/>
<feature type="signal peptide" evidence="3">
    <location>
        <begin position="1"/>
        <end position="34"/>
    </location>
</feature>